<evidence type="ECO:0000313" key="1">
    <source>
        <dbReference type="EMBL" id="KAI0530947.1"/>
    </source>
</evidence>
<sequence>MCDFRRAYRIYTTTNGDRRHLEVVYGKAYSAAQTSYLTYARSLDHPPPPRRGTSRPVASKWCFKDPEMKRRRRVAGYKIYSVEGKVKSSLRKGMRWIKGKCSKLVHGC</sequence>
<evidence type="ECO:0000313" key="2">
    <source>
        <dbReference type="Proteomes" id="UP000829196"/>
    </source>
</evidence>
<reference evidence="1" key="1">
    <citation type="journal article" date="2022" name="Front. Genet.">
        <title>Chromosome-Scale Assembly of the Dendrobium nobile Genome Provides Insights Into the Molecular Mechanism of the Biosynthesis of the Medicinal Active Ingredient of Dendrobium.</title>
        <authorList>
            <person name="Xu Q."/>
            <person name="Niu S.-C."/>
            <person name="Li K.-L."/>
            <person name="Zheng P.-J."/>
            <person name="Zhang X.-J."/>
            <person name="Jia Y."/>
            <person name="Liu Y."/>
            <person name="Niu Y.-X."/>
            <person name="Yu L.-H."/>
            <person name="Chen D.-F."/>
            <person name="Zhang G.-Q."/>
        </authorList>
    </citation>
    <scope>NUCLEOTIDE SEQUENCE</scope>
    <source>
        <tissue evidence="1">Leaf</tissue>
    </source>
</reference>
<comment type="caution">
    <text evidence="1">The sequence shown here is derived from an EMBL/GenBank/DDBJ whole genome shotgun (WGS) entry which is preliminary data.</text>
</comment>
<dbReference type="Pfam" id="PF12023">
    <property type="entry name" value="DUF3511"/>
    <property type="match status" value="1"/>
</dbReference>
<gene>
    <name evidence="1" type="ORF">KFK09_000496</name>
</gene>
<dbReference type="AlphaFoldDB" id="A0A8T3CDA5"/>
<dbReference type="Proteomes" id="UP000829196">
    <property type="component" value="Unassembled WGS sequence"/>
</dbReference>
<dbReference type="PANTHER" id="PTHR33193:SF13">
    <property type="entry name" value="EXPRESSED PROTEIN"/>
    <property type="match status" value="1"/>
</dbReference>
<organism evidence="1 2">
    <name type="scientific">Dendrobium nobile</name>
    <name type="common">Orchid</name>
    <dbReference type="NCBI Taxonomy" id="94219"/>
    <lineage>
        <taxon>Eukaryota</taxon>
        <taxon>Viridiplantae</taxon>
        <taxon>Streptophyta</taxon>
        <taxon>Embryophyta</taxon>
        <taxon>Tracheophyta</taxon>
        <taxon>Spermatophyta</taxon>
        <taxon>Magnoliopsida</taxon>
        <taxon>Liliopsida</taxon>
        <taxon>Asparagales</taxon>
        <taxon>Orchidaceae</taxon>
        <taxon>Epidendroideae</taxon>
        <taxon>Malaxideae</taxon>
        <taxon>Dendrobiinae</taxon>
        <taxon>Dendrobium</taxon>
    </lineage>
</organism>
<dbReference type="PANTHER" id="PTHR33193">
    <property type="entry name" value="DOMAIN PROTEIN, PUTATIVE (DUF3511)-RELATED"/>
    <property type="match status" value="1"/>
</dbReference>
<dbReference type="OrthoDB" id="660385at2759"/>
<keyword evidence="2" id="KW-1185">Reference proteome</keyword>
<protein>
    <recommendedName>
        <fullName evidence="3">DUF3511 domain-containing protein</fullName>
    </recommendedName>
</protein>
<dbReference type="EMBL" id="JAGYWB010000001">
    <property type="protein sequence ID" value="KAI0530947.1"/>
    <property type="molecule type" value="Genomic_DNA"/>
</dbReference>
<evidence type="ECO:0008006" key="3">
    <source>
        <dbReference type="Google" id="ProtNLM"/>
    </source>
</evidence>
<dbReference type="InterPro" id="IPR021899">
    <property type="entry name" value="DUF3511"/>
</dbReference>
<accession>A0A8T3CDA5</accession>
<proteinExistence type="predicted"/>
<name>A0A8T3CDA5_DENNO</name>